<evidence type="ECO:0000256" key="3">
    <source>
        <dbReference type="ARBA" id="ARBA00022670"/>
    </source>
</evidence>
<dbReference type="EMBL" id="UOFE01000043">
    <property type="protein sequence ID" value="VAW54707.1"/>
    <property type="molecule type" value="Genomic_DNA"/>
</dbReference>
<dbReference type="Gene3D" id="1.10.1330.10">
    <property type="entry name" value="Dockerin domain"/>
    <property type="match status" value="1"/>
</dbReference>
<dbReference type="GO" id="GO:0006508">
    <property type="term" value="P:proteolysis"/>
    <property type="evidence" value="ECO:0007669"/>
    <property type="project" value="UniProtKB-KW"/>
</dbReference>
<evidence type="ECO:0000256" key="8">
    <source>
        <dbReference type="ARBA" id="ARBA00022837"/>
    </source>
</evidence>
<dbReference type="GO" id="GO:0031012">
    <property type="term" value="C:extracellular matrix"/>
    <property type="evidence" value="ECO:0007669"/>
    <property type="project" value="InterPro"/>
</dbReference>
<keyword evidence="4" id="KW-0479">Metal-binding</keyword>
<comment type="subcellular location">
    <subcellularLocation>
        <location evidence="1">Secreted</location>
    </subcellularLocation>
</comment>
<protein>
    <recommendedName>
        <fullName evidence="9">Peptidase M10 metallopeptidase domain-containing protein</fullName>
    </recommendedName>
</protein>
<reference evidence="10" key="1">
    <citation type="submission" date="2018-06" db="EMBL/GenBank/DDBJ databases">
        <authorList>
            <person name="Zhirakovskaya E."/>
        </authorList>
    </citation>
    <scope>NUCLEOTIDE SEQUENCE</scope>
</reference>
<keyword evidence="7" id="KW-0862">Zinc</keyword>
<proteinExistence type="predicted"/>
<evidence type="ECO:0000256" key="2">
    <source>
        <dbReference type="ARBA" id="ARBA00022525"/>
    </source>
</evidence>
<dbReference type="GO" id="GO:0008270">
    <property type="term" value="F:zinc ion binding"/>
    <property type="evidence" value="ECO:0007669"/>
    <property type="project" value="InterPro"/>
</dbReference>
<dbReference type="GO" id="GO:0000272">
    <property type="term" value="P:polysaccharide catabolic process"/>
    <property type="evidence" value="ECO:0007669"/>
    <property type="project" value="InterPro"/>
</dbReference>
<feature type="domain" description="Peptidase M10 metallopeptidase" evidence="9">
    <location>
        <begin position="95"/>
        <end position="120"/>
    </location>
</feature>
<dbReference type="InterPro" id="IPR015919">
    <property type="entry name" value="Cadherin-like_sf"/>
</dbReference>
<evidence type="ECO:0000256" key="6">
    <source>
        <dbReference type="ARBA" id="ARBA00022801"/>
    </source>
</evidence>
<dbReference type="GO" id="GO:0005509">
    <property type="term" value="F:calcium ion binding"/>
    <property type="evidence" value="ECO:0007669"/>
    <property type="project" value="InterPro"/>
</dbReference>
<dbReference type="Pfam" id="PF18884">
    <property type="entry name" value="TSP3_bac"/>
    <property type="match status" value="2"/>
</dbReference>
<keyword evidence="3" id="KW-0645">Protease</keyword>
<dbReference type="InterPro" id="IPR036439">
    <property type="entry name" value="Dockerin_dom_sf"/>
</dbReference>
<dbReference type="InterPro" id="IPR001818">
    <property type="entry name" value="Pept_M10_metallopeptidase"/>
</dbReference>
<dbReference type="GO" id="GO:0004222">
    <property type="term" value="F:metalloendopeptidase activity"/>
    <property type="evidence" value="ECO:0007669"/>
    <property type="project" value="InterPro"/>
</dbReference>
<dbReference type="Pfam" id="PF00413">
    <property type="entry name" value="Peptidase_M10"/>
    <property type="match status" value="1"/>
</dbReference>
<dbReference type="GO" id="GO:0016020">
    <property type="term" value="C:membrane"/>
    <property type="evidence" value="ECO:0007669"/>
    <property type="project" value="InterPro"/>
</dbReference>
<keyword evidence="8" id="KW-0106">Calcium</keyword>
<sequence length="542" mass="57364">MNAKYLVLVFSLLNSGVVFSGTYIFASEANGVNIVTHPSTYTGTEDIVTIRVCIDPTSPNATNMEYSVQKNIAQYNQLTPTVGNVFFNANNNIPSAAIDFESVALHEIGHCLGMAHVNAASESGQTGIQQNYTKATDGVDNMLNLNAGVDGVIGSSDDVRGDDVNLHWFRTSNNDPFTIDSVVDSTTYSVNLADLPAGHNFAANADRDVSILLGYPETEAVMQQGTLNDEAQRTLGHDDVATLRYAASGLNELENDPGNPNQTDNYSIVLEYGGISTTNCDISMAMTNTASLAFCGVSGVGLSATHVRIGTASIEFGDSYNWFFNSNAAPVLNAIGDINVTEGDNVQIIVSASDVDNNVLSFSDSGTPAFVTFVDNNDDTATITLSPALGDATSVMMTVTVADDETPALTDDETFTIYVAELDSDGDGLGDYDEINIYLTNPNLADTDGDFISDGVEINNGVDPSDPLDPLDWPNFADGDLAPLGFSDGQINAADYLIAQRIALGELTATSLELAHGDLYPVGSPDGKIDASDLVLLLQLVQ</sequence>
<evidence type="ECO:0000256" key="4">
    <source>
        <dbReference type="ARBA" id="ARBA00022723"/>
    </source>
</evidence>
<dbReference type="Gene3D" id="2.60.40.10">
    <property type="entry name" value="Immunoglobulins"/>
    <property type="match status" value="1"/>
</dbReference>
<dbReference type="Gene3D" id="3.40.390.10">
    <property type="entry name" value="Collagenase (Catalytic Domain)"/>
    <property type="match status" value="1"/>
</dbReference>
<gene>
    <name evidence="10" type="ORF">MNBD_GAMMA05-1297</name>
</gene>
<dbReference type="SUPFAM" id="SSF55486">
    <property type="entry name" value="Metalloproteases ('zincins'), catalytic domain"/>
    <property type="match status" value="1"/>
</dbReference>
<evidence type="ECO:0000256" key="7">
    <source>
        <dbReference type="ARBA" id="ARBA00022833"/>
    </source>
</evidence>
<evidence type="ECO:0000256" key="1">
    <source>
        <dbReference type="ARBA" id="ARBA00004613"/>
    </source>
</evidence>
<keyword evidence="2" id="KW-0964">Secreted</keyword>
<organism evidence="10">
    <name type="scientific">hydrothermal vent metagenome</name>
    <dbReference type="NCBI Taxonomy" id="652676"/>
    <lineage>
        <taxon>unclassified sequences</taxon>
        <taxon>metagenomes</taxon>
        <taxon>ecological metagenomes</taxon>
    </lineage>
</organism>
<evidence type="ECO:0000259" key="9">
    <source>
        <dbReference type="Pfam" id="PF00413"/>
    </source>
</evidence>
<dbReference type="SUPFAM" id="SSF49313">
    <property type="entry name" value="Cadherin-like"/>
    <property type="match status" value="1"/>
</dbReference>
<dbReference type="InterPro" id="IPR013783">
    <property type="entry name" value="Ig-like_fold"/>
</dbReference>
<dbReference type="InterPro" id="IPR024079">
    <property type="entry name" value="MetalloPept_cat_dom_sf"/>
</dbReference>
<evidence type="ECO:0000313" key="10">
    <source>
        <dbReference type="EMBL" id="VAW54707.1"/>
    </source>
</evidence>
<accession>A0A3B0WVL4</accession>
<keyword evidence="5" id="KW-0732">Signal</keyword>
<evidence type="ECO:0000256" key="5">
    <source>
        <dbReference type="ARBA" id="ARBA00022729"/>
    </source>
</evidence>
<keyword evidence="6" id="KW-0378">Hydrolase</keyword>
<name>A0A3B0WVL4_9ZZZZ</name>
<dbReference type="InterPro" id="IPR059100">
    <property type="entry name" value="TSP3_bac"/>
</dbReference>
<dbReference type="AlphaFoldDB" id="A0A3B0WVL4"/>